<proteinExistence type="predicted"/>
<dbReference type="AlphaFoldDB" id="A0A176Z205"/>
<dbReference type="GeneID" id="32581504"/>
<keyword evidence="2" id="KW-1185">Reference proteome</keyword>
<evidence type="ECO:0000313" key="2">
    <source>
        <dbReference type="Proteomes" id="UP000077173"/>
    </source>
</evidence>
<name>A0A176Z205_9BRAD</name>
<evidence type="ECO:0000313" key="1">
    <source>
        <dbReference type="EMBL" id="OAF13148.1"/>
    </source>
</evidence>
<organism evidence="1 2">
    <name type="scientific">Bradyrhizobium neotropicale</name>
    <dbReference type="NCBI Taxonomy" id="1497615"/>
    <lineage>
        <taxon>Bacteria</taxon>
        <taxon>Pseudomonadati</taxon>
        <taxon>Pseudomonadota</taxon>
        <taxon>Alphaproteobacteria</taxon>
        <taxon>Hyphomicrobiales</taxon>
        <taxon>Nitrobacteraceae</taxon>
        <taxon>Bradyrhizobium</taxon>
    </lineage>
</organism>
<reference evidence="1 2" key="1">
    <citation type="submission" date="2016-02" db="EMBL/GenBank/DDBJ databases">
        <title>Draft genome sequence of the strain BR 10247T Bradyrhizobium neotropicale isolated from nodules of Centrolobium paraense.</title>
        <authorList>
            <person name="Simoes-Araujo J.L."/>
            <person name="Barauna A.C."/>
            <person name="Silva K."/>
            <person name="Zilli J.E."/>
        </authorList>
    </citation>
    <scope>NUCLEOTIDE SEQUENCE [LARGE SCALE GENOMIC DNA]</scope>
    <source>
        <strain evidence="1 2">BR 10247</strain>
    </source>
</reference>
<dbReference type="Proteomes" id="UP000077173">
    <property type="component" value="Unassembled WGS sequence"/>
</dbReference>
<protein>
    <submittedName>
        <fullName evidence="1">Uncharacterized protein</fullName>
    </submittedName>
</protein>
<dbReference type="EMBL" id="LSEF01000078">
    <property type="protein sequence ID" value="OAF13148.1"/>
    <property type="molecule type" value="Genomic_DNA"/>
</dbReference>
<accession>A0A176Z205</accession>
<gene>
    <name evidence="1" type="ORF">AXW67_18910</name>
</gene>
<sequence>MVMTKEAGSNDDIGGATGAFQDFAKRAIGTQTEFSKRLFDTYWNWQERIQIESAQAMELIGKVTSASSATDRISIFQGWINDATLRVARDVIYSIETAKSLTNVELPPYASPWLPPLASFNLPAGAGVNFHYGSWQLPTLRIEGGRPER</sequence>
<comment type="caution">
    <text evidence="1">The sequence shown here is derived from an EMBL/GenBank/DDBJ whole genome shotgun (WGS) entry which is preliminary data.</text>
</comment>